<evidence type="ECO:0000313" key="1">
    <source>
        <dbReference type="EMBL" id="ETV95701.1"/>
    </source>
</evidence>
<dbReference type="OrthoDB" id="125347at2759"/>
<dbReference type="GeneID" id="20088167"/>
<accession>A0A024TPZ7</accession>
<gene>
    <name evidence="1" type="ORF">H310_11117</name>
</gene>
<name>A0A024TPZ7_9STRA</name>
<dbReference type="AlphaFoldDB" id="A0A024TPZ7"/>
<dbReference type="EMBL" id="KI913980">
    <property type="protein sequence ID" value="ETV95701.1"/>
    <property type="molecule type" value="Genomic_DNA"/>
</dbReference>
<organism evidence="1">
    <name type="scientific">Aphanomyces invadans</name>
    <dbReference type="NCBI Taxonomy" id="157072"/>
    <lineage>
        <taxon>Eukaryota</taxon>
        <taxon>Sar</taxon>
        <taxon>Stramenopiles</taxon>
        <taxon>Oomycota</taxon>
        <taxon>Saprolegniomycetes</taxon>
        <taxon>Saprolegniales</taxon>
        <taxon>Verrucalvaceae</taxon>
        <taxon>Aphanomyces</taxon>
    </lineage>
</organism>
<dbReference type="VEuPathDB" id="FungiDB:H310_11117"/>
<sequence>MGEMILEALVAADAFQEQHEIEKIYKADQTGINFEYIPKKTIRAKGTGDGLDKGIWT</sequence>
<reference evidence="1" key="1">
    <citation type="submission" date="2013-12" db="EMBL/GenBank/DDBJ databases">
        <title>The Genome Sequence of Aphanomyces invadans NJM9701.</title>
        <authorList>
            <consortium name="The Broad Institute Genomics Platform"/>
            <person name="Russ C."/>
            <person name="Tyler B."/>
            <person name="van West P."/>
            <person name="Dieguez-Uribeondo J."/>
            <person name="Young S.K."/>
            <person name="Zeng Q."/>
            <person name="Gargeya S."/>
            <person name="Fitzgerald M."/>
            <person name="Abouelleil A."/>
            <person name="Alvarado L."/>
            <person name="Chapman S.B."/>
            <person name="Gainer-Dewar J."/>
            <person name="Goldberg J."/>
            <person name="Griggs A."/>
            <person name="Gujja S."/>
            <person name="Hansen M."/>
            <person name="Howarth C."/>
            <person name="Imamovic A."/>
            <person name="Ireland A."/>
            <person name="Larimer J."/>
            <person name="McCowan C."/>
            <person name="Murphy C."/>
            <person name="Pearson M."/>
            <person name="Poon T.W."/>
            <person name="Priest M."/>
            <person name="Roberts A."/>
            <person name="Saif S."/>
            <person name="Shea T."/>
            <person name="Sykes S."/>
            <person name="Wortman J."/>
            <person name="Nusbaum C."/>
            <person name="Birren B."/>
        </authorList>
    </citation>
    <scope>NUCLEOTIDE SEQUENCE [LARGE SCALE GENOMIC DNA]</scope>
    <source>
        <strain evidence="1">NJM9701</strain>
    </source>
</reference>
<dbReference type="RefSeq" id="XP_008875894.1">
    <property type="nucleotide sequence ID" value="XM_008877672.1"/>
</dbReference>
<proteinExistence type="predicted"/>
<protein>
    <submittedName>
        <fullName evidence="1">Uncharacterized protein</fullName>
    </submittedName>
</protein>